<protein>
    <submittedName>
        <fullName evidence="1">Uncharacterized protein</fullName>
    </submittedName>
</protein>
<evidence type="ECO:0000313" key="2">
    <source>
        <dbReference type="Proteomes" id="UP000242699"/>
    </source>
</evidence>
<proteinExistence type="predicted"/>
<accession>A0A2T2WZY9</accession>
<reference evidence="1 2" key="1">
    <citation type="journal article" date="2014" name="BMC Genomics">
        <title>Comparison of environmental and isolate Sulfobacillus genomes reveals diverse carbon, sulfur, nitrogen, and hydrogen metabolisms.</title>
        <authorList>
            <person name="Justice N.B."/>
            <person name="Norman A."/>
            <person name="Brown C.T."/>
            <person name="Singh A."/>
            <person name="Thomas B.C."/>
            <person name="Banfield J.F."/>
        </authorList>
    </citation>
    <scope>NUCLEOTIDE SEQUENCE [LARGE SCALE GENOMIC DNA]</scope>
    <source>
        <strain evidence="1">AMDSBA1</strain>
    </source>
</reference>
<evidence type="ECO:0000313" key="1">
    <source>
        <dbReference type="EMBL" id="PSR27792.1"/>
    </source>
</evidence>
<sequence>MSDENVRAIQRFVHWQHALTQLQVSKTAIAATTPRPWQRGREFEPYEPILLAVNTPSVINAPISVL</sequence>
<name>A0A2T2WZY9_9FIRM</name>
<dbReference type="Proteomes" id="UP000242699">
    <property type="component" value="Unassembled WGS sequence"/>
</dbReference>
<organism evidence="1 2">
    <name type="scientific">Sulfobacillus benefaciens</name>
    <dbReference type="NCBI Taxonomy" id="453960"/>
    <lineage>
        <taxon>Bacteria</taxon>
        <taxon>Bacillati</taxon>
        <taxon>Bacillota</taxon>
        <taxon>Clostridia</taxon>
        <taxon>Eubacteriales</taxon>
        <taxon>Clostridiales Family XVII. Incertae Sedis</taxon>
        <taxon>Sulfobacillus</taxon>
    </lineage>
</organism>
<dbReference type="AlphaFoldDB" id="A0A2T2WZY9"/>
<gene>
    <name evidence="1" type="ORF">C7B43_11405</name>
</gene>
<dbReference type="EMBL" id="PXYT01000024">
    <property type="protein sequence ID" value="PSR27792.1"/>
    <property type="molecule type" value="Genomic_DNA"/>
</dbReference>
<comment type="caution">
    <text evidence="1">The sequence shown here is derived from an EMBL/GenBank/DDBJ whole genome shotgun (WGS) entry which is preliminary data.</text>
</comment>